<sequence length="57" mass="6304">MAKVFGSVRNVAKSTELNPNQLYHTFLEKSNPEIKSLSAILRVMGLCLAVKPLATHH</sequence>
<proteinExistence type="predicted"/>
<dbReference type="HOGENOM" id="CLU_2987347_0_0_5"/>
<dbReference type="EMBL" id="ASIV01000001">
    <property type="protein sequence ID" value="KEG21089.1"/>
    <property type="molecule type" value="Genomic_DNA"/>
</dbReference>
<dbReference type="AlphaFoldDB" id="A0A072RHX2"/>
<gene>
    <name evidence="1" type="ORF">H710_00034</name>
</gene>
<evidence type="ECO:0000313" key="2">
    <source>
        <dbReference type="Proteomes" id="UP000031740"/>
    </source>
</evidence>
<accession>A0A072RHX2</accession>
<evidence type="ECO:0000313" key="1">
    <source>
        <dbReference type="EMBL" id="KEG21089.1"/>
    </source>
</evidence>
<dbReference type="Proteomes" id="UP000031740">
    <property type="component" value="Unassembled WGS sequence"/>
</dbReference>
<organism evidence="1 2">
    <name type="scientific">Bartonella bacilliformis Ver097</name>
    <dbReference type="NCBI Taxonomy" id="1293911"/>
    <lineage>
        <taxon>Bacteria</taxon>
        <taxon>Pseudomonadati</taxon>
        <taxon>Pseudomonadota</taxon>
        <taxon>Alphaproteobacteria</taxon>
        <taxon>Hyphomicrobiales</taxon>
        <taxon>Bartonellaceae</taxon>
        <taxon>Bartonella</taxon>
    </lineage>
</organism>
<evidence type="ECO:0008006" key="3">
    <source>
        <dbReference type="Google" id="ProtNLM"/>
    </source>
</evidence>
<reference evidence="1 2" key="1">
    <citation type="submission" date="2013-04" db="EMBL/GenBank/DDBJ databases">
        <title>The Genome Sequence of Bartonella bacilliformis Ver097.</title>
        <authorList>
            <consortium name="The Broad Institute Genomics Platform"/>
            <consortium name="The Broad Institute Genome Sequencing Center for Infectious Disease"/>
            <person name="Feldgarden M."/>
            <person name="Kirby J."/>
            <person name="Birtles R."/>
            <person name="Dasch G."/>
            <person name="Hendrix L."/>
            <person name="Koehler J."/>
            <person name="Walker B."/>
            <person name="Young S.K."/>
            <person name="Zeng Q."/>
            <person name="Gargeya S."/>
            <person name="Fitzgerald M."/>
            <person name="Haas B."/>
            <person name="Abouelleil A."/>
            <person name="Allen A.W."/>
            <person name="Alvarado L."/>
            <person name="Arachchi H.M."/>
            <person name="Berlin A.M."/>
            <person name="Chapman S.B."/>
            <person name="Gainer-Dewar J."/>
            <person name="Goldberg J."/>
            <person name="Griggs A."/>
            <person name="Gujja S."/>
            <person name="Hansen M."/>
            <person name="Howarth C."/>
            <person name="Imamovic A."/>
            <person name="Ireland A."/>
            <person name="Larimer J."/>
            <person name="McCowan C."/>
            <person name="Murphy C."/>
            <person name="Pearson M."/>
            <person name="Poon T.W."/>
            <person name="Priest M."/>
            <person name="Roberts A."/>
            <person name="Saif S."/>
            <person name="Shea T."/>
            <person name="Sisk P."/>
            <person name="Sykes S."/>
            <person name="Wortman J."/>
            <person name="Nusbaum C."/>
            <person name="Birren B."/>
        </authorList>
    </citation>
    <scope>NUCLEOTIDE SEQUENCE [LARGE SCALE GENOMIC DNA]</scope>
    <source>
        <strain evidence="1 2">Ver097</strain>
    </source>
</reference>
<name>A0A072RHX2_BARBA</name>
<comment type="caution">
    <text evidence="1">The sequence shown here is derived from an EMBL/GenBank/DDBJ whole genome shotgun (WGS) entry which is preliminary data.</text>
</comment>
<protein>
    <recommendedName>
        <fullName evidence="3">Addiction module antidote protein</fullName>
    </recommendedName>
</protein>
<dbReference type="PATRIC" id="fig|1293911.3.peg.33"/>